<sequence length="365" mass="42643">MVRHKQAFLELHSINFLPNRWIKSSQQRWQIRQGYCIKTTFHIPNILGLNEYNQILHRKTFIRHPIRDSIYANKSVFCPLKNHKRSKNLFDYFEENVEIDPEALAIDLERDYVDAYSQGISAREKLIEKHSKELSNFCSVSMTKNEENYCCHISVLNGNYEMIYDNKKFQPPDKEERDRLIEIFNSHYIIAYMAAEIFAEVGYRPDWKKVVNLPHDPYVYRYILYSADLTFLQIVDQMTLEMIARHVLELDCFDDFSNYESVEFLMEIFQRVFLYESERGRVLDGQAMIPKLKDIYVDLVLDGKARVGTDPTKLTDQSVSVGSVTSPTRPDFSSEDPSVGGRSVVGFLVGQWPVLPTHSMKSSFL</sequence>
<gene>
    <name evidence="2" type="ORF">GSOID_T00021564001</name>
</gene>
<proteinExistence type="predicted"/>
<feature type="region of interest" description="Disordered" evidence="1">
    <location>
        <begin position="317"/>
        <end position="339"/>
    </location>
</feature>
<organism evidence="2">
    <name type="scientific">Oikopleura dioica</name>
    <name type="common">Tunicate</name>
    <dbReference type="NCBI Taxonomy" id="34765"/>
    <lineage>
        <taxon>Eukaryota</taxon>
        <taxon>Metazoa</taxon>
        <taxon>Chordata</taxon>
        <taxon>Tunicata</taxon>
        <taxon>Appendicularia</taxon>
        <taxon>Copelata</taxon>
        <taxon>Oikopleuridae</taxon>
        <taxon>Oikopleura</taxon>
    </lineage>
</organism>
<evidence type="ECO:0000256" key="1">
    <source>
        <dbReference type="SAM" id="MobiDB-lite"/>
    </source>
</evidence>
<dbReference type="AlphaFoldDB" id="E4YDM7"/>
<accession>E4YDM7</accession>
<evidence type="ECO:0000313" key="2">
    <source>
        <dbReference type="EMBL" id="CBY33638.1"/>
    </source>
</evidence>
<feature type="compositionally biased region" description="Polar residues" evidence="1">
    <location>
        <begin position="317"/>
        <end position="328"/>
    </location>
</feature>
<protein>
    <submittedName>
        <fullName evidence="2">Uncharacterized protein</fullName>
    </submittedName>
</protein>
<reference evidence="2" key="1">
    <citation type="journal article" date="2010" name="Science">
        <title>Plasticity of animal genome architecture unmasked by rapid evolution of a pelagic tunicate.</title>
        <authorList>
            <person name="Denoeud F."/>
            <person name="Henriet S."/>
            <person name="Mungpakdee S."/>
            <person name="Aury J.M."/>
            <person name="Da Silva C."/>
            <person name="Brinkmann H."/>
            <person name="Mikhaleva J."/>
            <person name="Olsen L.C."/>
            <person name="Jubin C."/>
            <person name="Canestro C."/>
            <person name="Bouquet J.M."/>
            <person name="Danks G."/>
            <person name="Poulain J."/>
            <person name="Campsteijn C."/>
            <person name="Adamski M."/>
            <person name="Cross I."/>
            <person name="Yadetie F."/>
            <person name="Muffato M."/>
            <person name="Louis A."/>
            <person name="Butcher S."/>
            <person name="Tsagkogeorga G."/>
            <person name="Konrad A."/>
            <person name="Singh S."/>
            <person name="Jensen M.F."/>
            <person name="Cong E.H."/>
            <person name="Eikeseth-Otteraa H."/>
            <person name="Noel B."/>
            <person name="Anthouard V."/>
            <person name="Porcel B.M."/>
            <person name="Kachouri-Lafond R."/>
            <person name="Nishino A."/>
            <person name="Ugolini M."/>
            <person name="Chourrout P."/>
            <person name="Nishida H."/>
            <person name="Aasland R."/>
            <person name="Huzurbazar S."/>
            <person name="Westhof E."/>
            <person name="Delsuc F."/>
            <person name="Lehrach H."/>
            <person name="Reinhardt R."/>
            <person name="Weissenbach J."/>
            <person name="Roy S.W."/>
            <person name="Artiguenave F."/>
            <person name="Postlethwait J.H."/>
            <person name="Manak J.R."/>
            <person name="Thompson E.M."/>
            <person name="Jaillon O."/>
            <person name="Du Pasquier L."/>
            <person name="Boudinot P."/>
            <person name="Liberles D.A."/>
            <person name="Volff J.N."/>
            <person name="Philippe H."/>
            <person name="Lenhard B."/>
            <person name="Roest Crollius H."/>
            <person name="Wincker P."/>
            <person name="Chourrout D."/>
        </authorList>
    </citation>
    <scope>NUCLEOTIDE SEQUENCE [LARGE SCALE GENOMIC DNA]</scope>
</reference>
<dbReference type="Proteomes" id="UP000011014">
    <property type="component" value="Unassembled WGS sequence"/>
</dbReference>
<name>E4YDM7_OIKDI</name>
<dbReference type="EMBL" id="FN654433">
    <property type="protein sequence ID" value="CBY33638.1"/>
    <property type="molecule type" value="Genomic_DNA"/>
</dbReference>